<dbReference type="AlphaFoldDB" id="A0A8J2UCH0"/>
<keyword evidence="2" id="KW-0472">Membrane</keyword>
<name>A0A8J2UCH0_9BACT</name>
<evidence type="ECO:0000256" key="2">
    <source>
        <dbReference type="SAM" id="Phobius"/>
    </source>
</evidence>
<feature type="transmembrane region" description="Helical" evidence="2">
    <location>
        <begin position="66"/>
        <end position="83"/>
    </location>
</feature>
<comment type="caution">
    <text evidence="3">The sequence shown here is derived from an EMBL/GenBank/DDBJ whole genome shotgun (WGS) entry which is preliminary data.</text>
</comment>
<feature type="compositionally biased region" description="Polar residues" evidence="1">
    <location>
        <begin position="125"/>
        <end position="136"/>
    </location>
</feature>
<proteinExistence type="predicted"/>
<evidence type="ECO:0000313" key="4">
    <source>
        <dbReference type="Proteomes" id="UP000607559"/>
    </source>
</evidence>
<gene>
    <name evidence="3" type="ORF">GCM10011511_20850</name>
</gene>
<sequence>MLSKEEERFIRYWEQNRLRRKKVVRQFLLGIPIGLLFVIPIVINFASGWNKSAGVEANSQDFDPRVLFIALLLIVGFTSIFYQRHKWDQYEQRYRELLARQARDEHAAQATHATKATADPATDPSSTPASDQQGGE</sequence>
<keyword evidence="4" id="KW-1185">Reference proteome</keyword>
<reference evidence="3" key="1">
    <citation type="journal article" date="2014" name="Int. J. Syst. Evol. Microbiol.">
        <title>Complete genome sequence of Corynebacterium casei LMG S-19264T (=DSM 44701T), isolated from a smear-ripened cheese.</title>
        <authorList>
            <consortium name="US DOE Joint Genome Institute (JGI-PGF)"/>
            <person name="Walter F."/>
            <person name="Albersmeier A."/>
            <person name="Kalinowski J."/>
            <person name="Ruckert C."/>
        </authorList>
    </citation>
    <scope>NUCLEOTIDE SEQUENCE</scope>
    <source>
        <strain evidence="3">CGMCC 1.15448</strain>
    </source>
</reference>
<feature type="region of interest" description="Disordered" evidence="1">
    <location>
        <begin position="105"/>
        <end position="136"/>
    </location>
</feature>
<dbReference type="Proteomes" id="UP000607559">
    <property type="component" value="Unassembled WGS sequence"/>
</dbReference>
<reference evidence="3" key="2">
    <citation type="submission" date="2020-09" db="EMBL/GenBank/DDBJ databases">
        <authorList>
            <person name="Sun Q."/>
            <person name="Zhou Y."/>
        </authorList>
    </citation>
    <scope>NUCLEOTIDE SEQUENCE</scope>
    <source>
        <strain evidence="3">CGMCC 1.15448</strain>
    </source>
</reference>
<feature type="transmembrane region" description="Helical" evidence="2">
    <location>
        <begin position="27"/>
        <end position="46"/>
    </location>
</feature>
<dbReference type="EMBL" id="BMJC01000002">
    <property type="protein sequence ID" value="GGA97334.1"/>
    <property type="molecule type" value="Genomic_DNA"/>
</dbReference>
<feature type="compositionally biased region" description="Low complexity" evidence="1">
    <location>
        <begin position="108"/>
        <end position="124"/>
    </location>
</feature>
<protein>
    <submittedName>
        <fullName evidence="3">Uncharacterized protein</fullName>
    </submittedName>
</protein>
<accession>A0A8J2UCH0</accession>
<keyword evidence="2" id="KW-0812">Transmembrane</keyword>
<keyword evidence="2" id="KW-1133">Transmembrane helix</keyword>
<evidence type="ECO:0000313" key="3">
    <source>
        <dbReference type="EMBL" id="GGA97334.1"/>
    </source>
</evidence>
<organism evidence="3 4">
    <name type="scientific">Puia dinghuensis</name>
    <dbReference type="NCBI Taxonomy" id="1792502"/>
    <lineage>
        <taxon>Bacteria</taxon>
        <taxon>Pseudomonadati</taxon>
        <taxon>Bacteroidota</taxon>
        <taxon>Chitinophagia</taxon>
        <taxon>Chitinophagales</taxon>
        <taxon>Chitinophagaceae</taxon>
        <taxon>Puia</taxon>
    </lineage>
</organism>
<evidence type="ECO:0000256" key="1">
    <source>
        <dbReference type="SAM" id="MobiDB-lite"/>
    </source>
</evidence>
<dbReference type="RefSeq" id="WP_188931250.1">
    <property type="nucleotide sequence ID" value="NZ_BMJC01000002.1"/>
</dbReference>